<dbReference type="NCBIfam" id="TIGR00418">
    <property type="entry name" value="thrS"/>
    <property type="match status" value="1"/>
</dbReference>
<dbReference type="Gene3D" id="3.30.54.20">
    <property type="match status" value="1"/>
</dbReference>
<evidence type="ECO:0000256" key="11">
    <source>
        <dbReference type="ARBA" id="ARBA00023146"/>
    </source>
</evidence>
<feature type="domain" description="Aminoacyl-transfer RNA synthetases class-II family profile" evidence="14">
    <location>
        <begin position="216"/>
        <end position="482"/>
    </location>
</feature>
<dbReference type="GO" id="GO:0000049">
    <property type="term" value="F:tRNA binding"/>
    <property type="evidence" value="ECO:0007669"/>
    <property type="project" value="UniProtKB-KW"/>
</dbReference>
<dbReference type="PROSITE" id="PS50862">
    <property type="entry name" value="AA_TRNA_LIGASE_II"/>
    <property type="match status" value="1"/>
</dbReference>
<feature type="binding site" evidence="13">
    <location>
        <position position="459"/>
    </location>
    <ligand>
        <name>Zn(2+)</name>
        <dbReference type="ChEBI" id="CHEBI:29105"/>
        <note>catalytic</note>
    </ligand>
</feature>
<evidence type="ECO:0000256" key="3">
    <source>
        <dbReference type="ARBA" id="ARBA00022555"/>
    </source>
</evidence>
<name>A0A4P6K1W5_KTERU</name>
<dbReference type="KEGG" id="kbs:EPA93_38050"/>
<keyword evidence="16" id="KW-1185">Reference proteome</keyword>
<evidence type="ECO:0000256" key="8">
    <source>
        <dbReference type="ARBA" id="ARBA00022840"/>
    </source>
</evidence>
<feature type="binding site" evidence="13">
    <location>
        <position position="281"/>
    </location>
    <ligand>
        <name>Zn(2+)</name>
        <dbReference type="ChEBI" id="CHEBI:29105"/>
        <note>catalytic</note>
    </ligand>
</feature>
<comment type="subunit">
    <text evidence="13">Homodimer.</text>
</comment>
<dbReference type="InterPro" id="IPR012947">
    <property type="entry name" value="tRNA_SAD"/>
</dbReference>
<dbReference type="FunFam" id="3.30.930.10:FF:000002">
    <property type="entry name" value="Threonine--tRNA ligase"/>
    <property type="match status" value="1"/>
</dbReference>
<dbReference type="SMART" id="SM00863">
    <property type="entry name" value="tRNA_SAD"/>
    <property type="match status" value="1"/>
</dbReference>
<comment type="catalytic activity">
    <reaction evidence="12 13">
        <text>tRNA(Thr) + L-threonine + ATP = L-threonyl-tRNA(Thr) + AMP + diphosphate + H(+)</text>
        <dbReference type="Rhea" id="RHEA:24624"/>
        <dbReference type="Rhea" id="RHEA-COMP:9670"/>
        <dbReference type="Rhea" id="RHEA-COMP:9704"/>
        <dbReference type="ChEBI" id="CHEBI:15378"/>
        <dbReference type="ChEBI" id="CHEBI:30616"/>
        <dbReference type="ChEBI" id="CHEBI:33019"/>
        <dbReference type="ChEBI" id="CHEBI:57926"/>
        <dbReference type="ChEBI" id="CHEBI:78442"/>
        <dbReference type="ChEBI" id="CHEBI:78534"/>
        <dbReference type="ChEBI" id="CHEBI:456215"/>
        <dbReference type="EC" id="6.1.1.3"/>
    </reaction>
</comment>
<dbReference type="PANTHER" id="PTHR11451">
    <property type="entry name" value="THREONINE-TRNA LIGASE"/>
    <property type="match status" value="1"/>
</dbReference>
<dbReference type="Pfam" id="PF00587">
    <property type="entry name" value="tRNA-synt_2b"/>
    <property type="match status" value="1"/>
</dbReference>
<dbReference type="AlphaFoldDB" id="A0A4P6K1W5"/>
<keyword evidence="4 13" id="KW-0436">Ligase</keyword>
<dbReference type="InterPro" id="IPR033728">
    <property type="entry name" value="ThrRS_core"/>
</dbReference>
<dbReference type="SUPFAM" id="SSF55186">
    <property type="entry name" value="ThrRS/AlaRS common domain"/>
    <property type="match status" value="1"/>
</dbReference>
<evidence type="ECO:0000313" key="16">
    <source>
        <dbReference type="Proteomes" id="UP000290365"/>
    </source>
</evidence>
<evidence type="ECO:0000256" key="7">
    <source>
        <dbReference type="ARBA" id="ARBA00022833"/>
    </source>
</evidence>
<dbReference type="RefSeq" id="WP_129892527.1">
    <property type="nucleotide sequence ID" value="NZ_CP035758.1"/>
</dbReference>
<dbReference type="CDD" id="cd00771">
    <property type="entry name" value="ThrRS_core"/>
    <property type="match status" value="1"/>
</dbReference>
<dbReference type="InterPro" id="IPR004154">
    <property type="entry name" value="Anticodon-bd"/>
</dbReference>
<dbReference type="FunFam" id="3.30.980.10:FF:000005">
    <property type="entry name" value="Threonyl-tRNA synthetase, mitochondrial"/>
    <property type="match status" value="1"/>
</dbReference>
<evidence type="ECO:0000256" key="2">
    <source>
        <dbReference type="ARBA" id="ARBA00022490"/>
    </source>
</evidence>
<dbReference type="InterPro" id="IPR018163">
    <property type="entry name" value="Thr/Ala-tRNA-synth_IIc_edit"/>
</dbReference>
<dbReference type="InterPro" id="IPR036621">
    <property type="entry name" value="Anticodon-bd_dom_sf"/>
</dbReference>
<dbReference type="FunFam" id="3.30.54.20:FF:000002">
    <property type="entry name" value="Threonine--tRNA ligase"/>
    <property type="match status" value="1"/>
</dbReference>
<evidence type="ECO:0000259" key="14">
    <source>
        <dbReference type="PROSITE" id="PS50862"/>
    </source>
</evidence>
<comment type="caution">
    <text evidence="13">Lacks conserved residue(s) required for the propagation of feature annotation.</text>
</comment>
<reference evidence="15 16" key="1">
    <citation type="submission" date="2019-01" db="EMBL/GenBank/DDBJ databases">
        <title>Ktedonosporobacter rubrisoli SCAWS-G2.</title>
        <authorList>
            <person name="Huang Y."/>
            <person name="Yan B."/>
        </authorList>
    </citation>
    <scope>NUCLEOTIDE SEQUENCE [LARGE SCALE GENOMIC DNA]</scope>
    <source>
        <strain evidence="15 16">SCAWS-G2</strain>
    </source>
</reference>
<dbReference type="InterPro" id="IPR002320">
    <property type="entry name" value="Thr-tRNA-ligase_IIa"/>
</dbReference>
<evidence type="ECO:0000256" key="9">
    <source>
        <dbReference type="ARBA" id="ARBA00022884"/>
    </source>
</evidence>
<dbReference type="Pfam" id="PF07973">
    <property type="entry name" value="tRNA_SAD"/>
    <property type="match status" value="1"/>
</dbReference>
<dbReference type="Pfam" id="PF03129">
    <property type="entry name" value="HGTP_anticodon"/>
    <property type="match status" value="1"/>
</dbReference>
<evidence type="ECO:0000256" key="10">
    <source>
        <dbReference type="ARBA" id="ARBA00022917"/>
    </source>
</evidence>
<evidence type="ECO:0000313" key="15">
    <source>
        <dbReference type="EMBL" id="QBD81466.1"/>
    </source>
</evidence>
<dbReference type="InterPro" id="IPR006195">
    <property type="entry name" value="aa-tRNA-synth_II"/>
</dbReference>
<dbReference type="CDD" id="cd00860">
    <property type="entry name" value="ThrRS_anticodon"/>
    <property type="match status" value="1"/>
</dbReference>
<keyword evidence="9 13" id="KW-0694">RNA-binding</keyword>
<keyword evidence="6 13" id="KW-0547">Nucleotide-binding</keyword>
<proteinExistence type="inferred from homology"/>
<dbReference type="SUPFAM" id="SSF52954">
    <property type="entry name" value="Class II aaRS ABD-related"/>
    <property type="match status" value="1"/>
</dbReference>
<dbReference type="PRINTS" id="PR01047">
    <property type="entry name" value="TRNASYNTHTHR"/>
</dbReference>
<dbReference type="Gene3D" id="3.30.980.10">
    <property type="entry name" value="Threonyl-trna Synthetase, Chain A, domain 2"/>
    <property type="match status" value="1"/>
</dbReference>
<dbReference type="GO" id="GO:0005737">
    <property type="term" value="C:cytoplasm"/>
    <property type="evidence" value="ECO:0007669"/>
    <property type="project" value="UniProtKB-SubCell"/>
</dbReference>
<dbReference type="GO" id="GO:0005524">
    <property type="term" value="F:ATP binding"/>
    <property type="evidence" value="ECO:0007669"/>
    <property type="project" value="UniProtKB-UniRule"/>
</dbReference>
<evidence type="ECO:0000256" key="12">
    <source>
        <dbReference type="ARBA" id="ARBA00049515"/>
    </source>
</evidence>
<dbReference type="Proteomes" id="UP000290365">
    <property type="component" value="Chromosome"/>
</dbReference>
<evidence type="ECO:0000256" key="4">
    <source>
        <dbReference type="ARBA" id="ARBA00022598"/>
    </source>
</evidence>
<keyword evidence="11 13" id="KW-0030">Aminoacyl-tRNA synthetase</keyword>
<dbReference type="InterPro" id="IPR002314">
    <property type="entry name" value="aa-tRNA-synt_IIb"/>
</dbReference>
<keyword evidence="5 13" id="KW-0479">Metal-binding</keyword>
<dbReference type="GO" id="GO:0006435">
    <property type="term" value="P:threonyl-tRNA aminoacylation"/>
    <property type="evidence" value="ECO:0007669"/>
    <property type="project" value="UniProtKB-UniRule"/>
</dbReference>
<comment type="cofactor">
    <cofactor evidence="13">
        <name>Zn(2+)</name>
        <dbReference type="ChEBI" id="CHEBI:29105"/>
    </cofactor>
    <text evidence="13">Binds 1 zinc ion per subunit.</text>
</comment>
<dbReference type="InterPro" id="IPR047246">
    <property type="entry name" value="ThrRS_anticodon"/>
</dbReference>
<keyword evidence="3 13" id="KW-0820">tRNA-binding</keyword>
<dbReference type="EMBL" id="CP035758">
    <property type="protein sequence ID" value="QBD81466.1"/>
    <property type="molecule type" value="Genomic_DNA"/>
</dbReference>
<feature type="binding site" evidence="13">
    <location>
        <position position="332"/>
    </location>
    <ligand>
        <name>Zn(2+)</name>
        <dbReference type="ChEBI" id="CHEBI:29105"/>
        <note>catalytic</note>
    </ligand>
</feature>
<dbReference type="PANTHER" id="PTHR11451:SF44">
    <property type="entry name" value="THREONINE--TRNA LIGASE, CHLOROPLASTIC_MITOCHONDRIAL 2"/>
    <property type="match status" value="1"/>
</dbReference>
<organism evidence="15 16">
    <name type="scientific">Ktedonosporobacter rubrisoli</name>
    <dbReference type="NCBI Taxonomy" id="2509675"/>
    <lineage>
        <taxon>Bacteria</taxon>
        <taxon>Bacillati</taxon>
        <taxon>Chloroflexota</taxon>
        <taxon>Ktedonobacteria</taxon>
        <taxon>Ktedonobacterales</taxon>
        <taxon>Ktedonosporobacteraceae</taxon>
        <taxon>Ktedonosporobacter</taxon>
    </lineage>
</organism>
<dbReference type="GO" id="GO:0046872">
    <property type="term" value="F:metal ion binding"/>
    <property type="evidence" value="ECO:0007669"/>
    <property type="project" value="UniProtKB-KW"/>
</dbReference>
<protein>
    <recommendedName>
        <fullName evidence="13">Threonine--tRNA ligase</fullName>
        <ecNumber evidence="13">6.1.1.3</ecNumber>
    </recommendedName>
    <alternativeName>
        <fullName evidence="13">Threonyl-tRNA synthetase</fullName>
        <shortName evidence="13">ThrRS</shortName>
    </alternativeName>
</protein>
<keyword evidence="2 13" id="KW-0963">Cytoplasm</keyword>
<gene>
    <name evidence="13 15" type="primary">thrS</name>
    <name evidence="15" type="ORF">EPA93_38050</name>
</gene>
<dbReference type="OrthoDB" id="9802304at2"/>
<dbReference type="EC" id="6.1.1.3" evidence="13"/>
<evidence type="ECO:0000256" key="13">
    <source>
        <dbReference type="HAMAP-Rule" id="MF_00184"/>
    </source>
</evidence>
<evidence type="ECO:0000256" key="1">
    <source>
        <dbReference type="ARBA" id="ARBA00008226"/>
    </source>
</evidence>
<dbReference type="Gene3D" id="3.40.50.800">
    <property type="entry name" value="Anticodon-binding domain"/>
    <property type="match status" value="1"/>
</dbReference>
<dbReference type="Gene3D" id="3.30.930.10">
    <property type="entry name" value="Bira Bifunctional Protein, Domain 2"/>
    <property type="match status" value="1"/>
</dbReference>
<dbReference type="HAMAP" id="MF_00184">
    <property type="entry name" value="Thr_tRNA_synth"/>
    <property type="match status" value="1"/>
</dbReference>
<evidence type="ECO:0000256" key="5">
    <source>
        <dbReference type="ARBA" id="ARBA00022723"/>
    </source>
</evidence>
<keyword evidence="10 13" id="KW-0648">Protein biosynthesis</keyword>
<keyword evidence="8 13" id="KW-0067">ATP-binding</keyword>
<comment type="subcellular location">
    <subcellularLocation>
        <location evidence="13">Cytoplasm</location>
    </subcellularLocation>
</comment>
<keyword evidence="7 13" id="KW-0862">Zinc</keyword>
<comment type="similarity">
    <text evidence="1 13">Belongs to the class-II aminoacyl-tRNA synthetase family.</text>
</comment>
<dbReference type="FunFam" id="3.40.50.800:FF:000001">
    <property type="entry name" value="Threonine--tRNA ligase"/>
    <property type="match status" value="1"/>
</dbReference>
<dbReference type="InterPro" id="IPR045864">
    <property type="entry name" value="aa-tRNA-synth_II/BPL/LPL"/>
</dbReference>
<accession>A0A4P6K1W5</accession>
<evidence type="ECO:0000256" key="6">
    <source>
        <dbReference type="ARBA" id="ARBA00022741"/>
    </source>
</evidence>
<dbReference type="SUPFAM" id="SSF55681">
    <property type="entry name" value="Class II aaRS and biotin synthetases"/>
    <property type="match status" value="1"/>
</dbReference>
<sequence length="587" mass="67985">MSIEAEMQESMGYTPIQRMCHSAAHVMAEAVQEMFPGAKFAIGPAIEDGFYYDFDLPRSLTPEDLPEIEKRMARIVKGKYPFLRDRWPREKALEYFQQKGQVYKVELIEHLPDAEVGIYQQHNFLDLCRGPHVENTGQIGPFKLMRVAGAYWRGDEFRPMLQRIYGTAWFNQEELDQYLWRLEEAQKRDHRKLGKELELFHFDPLAPGMPYWLPRGLKLLVELINFWRVEHEKRGYQEFAAPLLNDRKLWEVSGHMGHYQDNMFLISGSEGIAYGVKPMNCPNAITVYNLKTRSYRDLPLRLSDVDVLHRQERSGTLHGLLRVQKFQQDDAHIFVTEEQLEDEFANILGIADLFYRIFDLKYTLRLGTRPASYVGDLETWEKAEAILRRILDKHRGPGNYLVLEGDGAFYGPKIDILMEDVLGRSWQMGTIQLDYQEPRRFNCSYIDKDGAQKTPIIIHRVIYGSLERFIGILIEHTAGAFPLWLAPVQAMVIPIADRHQDYAYQVLAKLKEAGIRAEVDTRGERMNAKIRDAQLQKIPYMLVVGDKEAAAEAVSVRLRTNVDLKSMPLTQFIERAGNIIKARSMEL</sequence>
<dbReference type="GO" id="GO:0004829">
    <property type="term" value="F:threonine-tRNA ligase activity"/>
    <property type="evidence" value="ECO:0007669"/>
    <property type="project" value="UniProtKB-UniRule"/>
</dbReference>